<dbReference type="OrthoDB" id="411064at2759"/>
<dbReference type="Pfam" id="PF01557">
    <property type="entry name" value="FAA_hydrolase"/>
    <property type="match status" value="1"/>
</dbReference>
<name>A0A136IUY2_9PEZI</name>
<dbReference type="GO" id="GO:0050163">
    <property type="term" value="F:oxaloacetate tautomerase activity"/>
    <property type="evidence" value="ECO:0007669"/>
    <property type="project" value="UniProtKB-ARBA"/>
</dbReference>
<dbReference type="SUPFAM" id="SSF56529">
    <property type="entry name" value="FAH"/>
    <property type="match status" value="1"/>
</dbReference>
<dbReference type="InterPro" id="IPR036663">
    <property type="entry name" value="Fumarylacetoacetase_C_sf"/>
</dbReference>
<evidence type="ECO:0000256" key="2">
    <source>
        <dbReference type="ARBA" id="ARBA00022723"/>
    </source>
</evidence>
<dbReference type="AlphaFoldDB" id="A0A136IUY2"/>
<evidence type="ECO:0000313" key="4">
    <source>
        <dbReference type="EMBL" id="KXJ88655.1"/>
    </source>
</evidence>
<sequence>MSTPGRLIRFISGTDGKPYYGLAADESLREADIFVPGANPFAAPSATARPTDDGRQPVSRLLSPLARNDCRGIICIGLNYRDHADEAKMPIPTIPVVFHKPITALTGPHDDLRIPRMSWEKGGLDYEAELVIVIGKEASRVSEEDALNCIYGYTVGNDFSNRTWQLEKTLSGGQWCLSKSFDSSAPIGPAIVAKELLPEISSGGLAMRAALNGETMQNSSTSQMIFSAAKLVSFLSGAMTLLPGTLIFTGTPAGVGLGRSPQVVVKEGDVLEVEIEGIGKIVNKLVYEN</sequence>
<evidence type="ECO:0000313" key="5">
    <source>
        <dbReference type="Proteomes" id="UP000070501"/>
    </source>
</evidence>
<dbReference type="PANTHER" id="PTHR11820:SF112">
    <property type="entry name" value="FUMARYLACETOACETATE HYDROLASE FAMILY PROTEIN (AFU_ORTHOLOGUE AFUA_1G02370)-RELATED"/>
    <property type="match status" value="1"/>
</dbReference>
<accession>A0A136IUY2</accession>
<dbReference type="InterPro" id="IPR011234">
    <property type="entry name" value="Fumarylacetoacetase-like_C"/>
</dbReference>
<organism evidence="4 5">
    <name type="scientific">Microdochium bolleyi</name>
    <dbReference type="NCBI Taxonomy" id="196109"/>
    <lineage>
        <taxon>Eukaryota</taxon>
        <taxon>Fungi</taxon>
        <taxon>Dikarya</taxon>
        <taxon>Ascomycota</taxon>
        <taxon>Pezizomycotina</taxon>
        <taxon>Sordariomycetes</taxon>
        <taxon>Xylariomycetidae</taxon>
        <taxon>Xylariales</taxon>
        <taxon>Microdochiaceae</taxon>
        <taxon>Microdochium</taxon>
    </lineage>
</organism>
<dbReference type="GO" id="GO:0046872">
    <property type="term" value="F:metal ion binding"/>
    <property type="evidence" value="ECO:0007669"/>
    <property type="project" value="UniProtKB-KW"/>
</dbReference>
<gene>
    <name evidence="4" type="ORF">Micbo1qcDRAFT_213751</name>
</gene>
<dbReference type="GO" id="GO:0006107">
    <property type="term" value="P:oxaloacetate metabolic process"/>
    <property type="evidence" value="ECO:0007669"/>
    <property type="project" value="UniProtKB-ARBA"/>
</dbReference>
<dbReference type="InParanoid" id="A0A136IUY2"/>
<dbReference type="Gene3D" id="3.90.850.10">
    <property type="entry name" value="Fumarylacetoacetase-like, C-terminal domain"/>
    <property type="match status" value="1"/>
</dbReference>
<keyword evidence="5" id="KW-1185">Reference proteome</keyword>
<feature type="domain" description="Fumarylacetoacetase-like C-terminal" evidence="3">
    <location>
        <begin position="73"/>
        <end position="285"/>
    </location>
</feature>
<evidence type="ECO:0000256" key="1">
    <source>
        <dbReference type="ARBA" id="ARBA00010211"/>
    </source>
</evidence>
<keyword evidence="2" id="KW-0479">Metal-binding</keyword>
<reference evidence="5" key="1">
    <citation type="submission" date="2016-02" db="EMBL/GenBank/DDBJ databases">
        <title>Draft genome sequence of Microdochium bolleyi, a fungal endophyte of beachgrass.</title>
        <authorList>
            <consortium name="DOE Joint Genome Institute"/>
            <person name="David A.S."/>
            <person name="May G."/>
            <person name="Haridas S."/>
            <person name="Lim J."/>
            <person name="Wang M."/>
            <person name="Labutti K."/>
            <person name="Lipzen A."/>
            <person name="Barry K."/>
            <person name="Grigoriev I.V."/>
        </authorList>
    </citation>
    <scope>NUCLEOTIDE SEQUENCE [LARGE SCALE GENOMIC DNA]</scope>
    <source>
        <strain evidence="5">J235TASD1</strain>
    </source>
</reference>
<dbReference type="EMBL" id="KQ964257">
    <property type="protein sequence ID" value="KXJ88655.1"/>
    <property type="molecule type" value="Genomic_DNA"/>
</dbReference>
<evidence type="ECO:0000259" key="3">
    <source>
        <dbReference type="Pfam" id="PF01557"/>
    </source>
</evidence>
<dbReference type="Proteomes" id="UP000070501">
    <property type="component" value="Unassembled WGS sequence"/>
</dbReference>
<proteinExistence type="inferred from homology"/>
<dbReference type="PANTHER" id="PTHR11820">
    <property type="entry name" value="ACYLPYRUVASE"/>
    <property type="match status" value="1"/>
</dbReference>
<dbReference type="FunFam" id="3.90.850.10:FF:000002">
    <property type="entry name" value="2-hydroxyhepta-2,4-diene-1,7-dioate isomerase"/>
    <property type="match status" value="1"/>
</dbReference>
<dbReference type="STRING" id="196109.A0A136IUY2"/>
<comment type="similarity">
    <text evidence="1">Belongs to the FAH family.</text>
</comment>
<protein>
    <recommendedName>
        <fullName evidence="3">Fumarylacetoacetase-like C-terminal domain-containing protein</fullName>
    </recommendedName>
</protein>